<feature type="compositionally biased region" description="Low complexity" evidence="1">
    <location>
        <begin position="1"/>
        <end position="15"/>
    </location>
</feature>
<dbReference type="Pfam" id="PF14566">
    <property type="entry name" value="PTPlike_phytase"/>
    <property type="match status" value="3"/>
</dbReference>
<feature type="region of interest" description="Disordered" evidence="1">
    <location>
        <begin position="1"/>
        <end position="76"/>
    </location>
</feature>
<dbReference type="Proteomes" id="UP000077266">
    <property type="component" value="Unassembled WGS sequence"/>
</dbReference>
<dbReference type="InterPro" id="IPR029021">
    <property type="entry name" value="Prot-tyrosine_phosphatase-like"/>
</dbReference>
<dbReference type="PANTHER" id="PTHR23339">
    <property type="entry name" value="TYROSINE SPECIFIC PROTEIN PHOSPHATASE AND DUAL SPECIFICITY PROTEIN PHOSPHATASE"/>
    <property type="match status" value="1"/>
</dbReference>
<dbReference type="InParanoid" id="A0A166BP21"/>
<keyword evidence="3" id="KW-1185">Reference proteome</keyword>
<name>A0A166BP21_EXIGL</name>
<protein>
    <recommendedName>
        <fullName evidence="4">Inositol hexakisphosphate-domain-containing protein</fullName>
    </recommendedName>
</protein>
<dbReference type="OrthoDB" id="66369at2759"/>
<accession>A0A166BP21</accession>
<dbReference type="SMART" id="SM01301">
    <property type="entry name" value="PTPlike_phytase"/>
    <property type="match status" value="3"/>
</dbReference>
<dbReference type="InterPro" id="IPR050561">
    <property type="entry name" value="PTP"/>
</dbReference>
<evidence type="ECO:0000313" key="2">
    <source>
        <dbReference type="EMBL" id="KZW02890.1"/>
    </source>
</evidence>
<dbReference type="SUPFAM" id="SSF52799">
    <property type="entry name" value="(Phosphotyrosine protein) phosphatases II"/>
    <property type="match status" value="3"/>
</dbReference>
<organism evidence="2 3">
    <name type="scientific">Exidia glandulosa HHB12029</name>
    <dbReference type="NCBI Taxonomy" id="1314781"/>
    <lineage>
        <taxon>Eukaryota</taxon>
        <taxon>Fungi</taxon>
        <taxon>Dikarya</taxon>
        <taxon>Basidiomycota</taxon>
        <taxon>Agaricomycotina</taxon>
        <taxon>Agaricomycetes</taxon>
        <taxon>Auriculariales</taxon>
        <taxon>Exidiaceae</taxon>
        <taxon>Exidia</taxon>
    </lineage>
</organism>
<evidence type="ECO:0000313" key="3">
    <source>
        <dbReference type="Proteomes" id="UP000077266"/>
    </source>
</evidence>
<sequence>MNVASRASARRMSSPPYRPFQPATRNSTPRLVSPGTHPRVASLSTQPGRPASAPGSRLSPTTSSHGNELSPIDNSAQLSRAAPGVVRTRLGTVLARGLILKTDYHRNLETLDVSLHGAPNFRASKYGALNIFGAAQPRLVGLKAILSILRCRPGSTSPSRCVWFSTRDEPLVYISGRPFVLRDSADPRRTVELSDRAESLEAIELRLKNDVLAEASKFGGLILTHNENAEGDGTIIPMWTAVEESTVRTPKEIWEDLREQGWLVEYHRIPISPSRRIEDNYLDSYVRVIQDLDPLTTSLVFSCGAGAVRTTYAMSAASLLRRKQLIARGLEDPFASHSSRSGIATPPVVQAALALEQVTAQQEFSRSLLRLAAILQQTLSSAAGSQSAVELLLSQPMLMDNLRKALLGNYGVVLSLLGCIDNGLQIKRLVDDIFDSCDHVVNLREVILSHRVRYSLAATDDKDGEETLDKASQALEKYFFMLAFASYVETDPTFQETFTQFLKTRVEIWNQVSFLRKSSGSRLNVFAPVNDLSTISKTGAESQLWGPQNANLSGLSVGDEWTQHVLNNRSGIVLRANTLLKSDRWLSQSHETPLSIRGVINFRNIPDSKIYCLGQPTLEAIDEVIRSIKQRHPDAKRIAWITLREEPLVYINGSPYCLRRENFTLRNMKDYGGISGNRLEVLEERLKSDVLAELQSFGGRLLLHTERAHGEVVPVWEEVKADDVAVLKDVMGSKRSCHGVELHFSRIPITAERAPDPTDISELLELVMRMNSEDTPIVLNCQLGRGRSTMASIIVLLAQQWLQPGRQPPPTPGRQHPMMRNQIAYPFFEPSNPQQRSYQSINNLLRVVRNSLFVKSAVDKAIDACSEMYNLREAIEDARVRAEEASDETTRRAQQHRAIHNLRRYFQLVEFQAYLQASQPGILQDHETFEQFLNNHPVFQTFEQEMLAAGPAALKPLERVAAADGVAFPDEVKLVVANRAGTILSASTILKSDFFSGLQKMSLPERIDGAPNFRRVDLTLSVAPNGKHKVCGCGMPTVDGLRRALARVKADPKGDNMVYWTSLREEPVLYVAGRPHVLRLVDRPLVNVEQKGVTTAMVETMENNLKRDLILELRAGNGRVLVHDEVEDPPGNYTITALWETIKEEDIMTPRDVFELMKAEGYRVNYGRVAITDEQAPLPAALGGIFDRVKEGLQQAGDLIFNCQMGRGRTTSGMVVASLVSTILQLPKNWEFAEPDEPVTDTNPYDLIDGFSEEQAYLHGEYKSILQLVGVLSHGKLAKRLTDDAMDAMQDVQNLRKAIYDYKLKADASAPGSAKHKSAMDVGLNYLYRYGTIIAFANYLLERERRPFAEWLAEHREIGRILGRSGFE</sequence>
<evidence type="ECO:0008006" key="4">
    <source>
        <dbReference type="Google" id="ProtNLM"/>
    </source>
</evidence>
<dbReference type="Gene3D" id="3.90.190.10">
    <property type="entry name" value="Protein tyrosine phosphatase superfamily"/>
    <property type="match status" value="3"/>
</dbReference>
<dbReference type="STRING" id="1314781.A0A166BP21"/>
<gene>
    <name evidence="2" type="ORF">EXIGLDRAFT_730985</name>
</gene>
<feature type="non-terminal residue" evidence="2">
    <location>
        <position position="1"/>
    </location>
</feature>
<dbReference type="CDD" id="cd14496">
    <property type="entry name" value="PTP_paladin"/>
    <property type="match status" value="1"/>
</dbReference>
<evidence type="ECO:0000256" key="1">
    <source>
        <dbReference type="SAM" id="MobiDB-lite"/>
    </source>
</evidence>
<dbReference type="EMBL" id="KV425886">
    <property type="protein sequence ID" value="KZW02890.1"/>
    <property type="molecule type" value="Genomic_DNA"/>
</dbReference>
<proteinExistence type="predicted"/>
<reference evidence="2 3" key="1">
    <citation type="journal article" date="2016" name="Mol. Biol. Evol.">
        <title>Comparative Genomics of Early-Diverging Mushroom-Forming Fungi Provides Insights into the Origins of Lignocellulose Decay Capabilities.</title>
        <authorList>
            <person name="Nagy L.G."/>
            <person name="Riley R."/>
            <person name="Tritt A."/>
            <person name="Adam C."/>
            <person name="Daum C."/>
            <person name="Floudas D."/>
            <person name="Sun H."/>
            <person name="Yadav J.S."/>
            <person name="Pangilinan J."/>
            <person name="Larsson K.H."/>
            <person name="Matsuura K."/>
            <person name="Barry K."/>
            <person name="Labutti K."/>
            <person name="Kuo R."/>
            <person name="Ohm R.A."/>
            <person name="Bhattacharya S.S."/>
            <person name="Shirouzu T."/>
            <person name="Yoshinaga Y."/>
            <person name="Martin F.M."/>
            <person name="Grigoriev I.V."/>
            <person name="Hibbett D.S."/>
        </authorList>
    </citation>
    <scope>NUCLEOTIDE SEQUENCE [LARGE SCALE GENOMIC DNA]</scope>
    <source>
        <strain evidence="2 3">HHB12029</strain>
    </source>
</reference>
<feature type="compositionally biased region" description="Polar residues" evidence="1">
    <location>
        <begin position="58"/>
        <end position="76"/>
    </location>
</feature>